<comment type="caution">
    <text evidence="1">The sequence shown here is derived from an EMBL/GenBank/DDBJ whole genome shotgun (WGS) entry which is preliminary data.</text>
</comment>
<keyword evidence="2" id="KW-1185">Reference proteome</keyword>
<protein>
    <submittedName>
        <fullName evidence="1">Uncharacterized protein</fullName>
    </submittedName>
</protein>
<sequence>MPCLVAGGRPHHRFGRLPLAAHAGRDLSSAGLLCRLPGLPQPRKEGCMLPGSRLAPVVLSPSLSSVEYIRS</sequence>
<evidence type="ECO:0000313" key="2">
    <source>
        <dbReference type="Proteomes" id="UP000823388"/>
    </source>
</evidence>
<gene>
    <name evidence="1" type="ORF">PVAP13_5KG218107</name>
</gene>
<proteinExistence type="predicted"/>
<evidence type="ECO:0000313" key="1">
    <source>
        <dbReference type="EMBL" id="KAG2596984.1"/>
    </source>
</evidence>
<accession>A0A8T0SI04</accession>
<dbReference type="Proteomes" id="UP000823388">
    <property type="component" value="Chromosome 5K"/>
</dbReference>
<dbReference type="EMBL" id="CM029045">
    <property type="protein sequence ID" value="KAG2596984.1"/>
    <property type="molecule type" value="Genomic_DNA"/>
</dbReference>
<name>A0A8T0SI04_PANVG</name>
<dbReference type="AlphaFoldDB" id="A0A8T0SI04"/>
<organism evidence="1 2">
    <name type="scientific">Panicum virgatum</name>
    <name type="common">Blackwell switchgrass</name>
    <dbReference type="NCBI Taxonomy" id="38727"/>
    <lineage>
        <taxon>Eukaryota</taxon>
        <taxon>Viridiplantae</taxon>
        <taxon>Streptophyta</taxon>
        <taxon>Embryophyta</taxon>
        <taxon>Tracheophyta</taxon>
        <taxon>Spermatophyta</taxon>
        <taxon>Magnoliopsida</taxon>
        <taxon>Liliopsida</taxon>
        <taxon>Poales</taxon>
        <taxon>Poaceae</taxon>
        <taxon>PACMAD clade</taxon>
        <taxon>Panicoideae</taxon>
        <taxon>Panicodae</taxon>
        <taxon>Paniceae</taxon>
        <taxon>Panicinae</taxon>
        <taxon>Panicum</taxon>
        <taxon>Panicum sect. Hiantes</taxon>
    </lineage>
</organism>
<reference evidence="1" key="1">
    <citation type="submission" date="2020-05" db="EMBL/GenBank/DDBJ databases">
        <title>WGS assembly of Panicum virgatum.</title>
        <authorList>
            <person name="Lovell J.T."/>
            <person name="Jenkins J."/>
            <person name="Shu S."/>
            <person name="Juenger T.E."/>
            <person name="Schmutz J."/>
        </authorList>
    </citation>
    <scope>NUCLEOTIDE SEQUENCE</scope>
    <source>
        <strain evidence="1">AP13</strain>
    </source>
</reference>